<sequence length="470" mass="52245">MTTAAVPNSEGEVALWECLSPESGLTAPVEQDVIGVLHAQGFELHEQAARGTNRSVTFDVQEEIVGDINVSQWLGRETICSSDLGAVGSKSLRLKVLLADQVCHRDGLRPDLTAVATRFSRQGLCRSLRCPNIALERLSSNDPWILDFTGERLGVETCLGMGTADFGMLLTKEKKDQRWNGVVRAVVIFFTKNNGRRTRFIEQLKNLRTLCVVPAFLPFLVLNGSLAATEERMSYYRTKIGKADTQLERFPDGRNAALMYSDATSMTRSLAGIQRDAKTMLRMVDICMRTWPPLNDTVNHKDVSKASAELKNVFGYVEQRLQAIVEDSEEDLRHISRQLASVLSIMAQAQQELSIEIARAQSRLAEDSRKDQAISLEIAEASKRIAEDTKRDGTSMKTLAVVTLVYLPATAVSSILAMPLFNWNAKGGAVVNPRFWIYVVLAVPLTLLTIGIWYAWLRMRRPPLSKASKT</sequence>
<reference evidence="2" key="1">
    <citation type="submission" date="2022-10" db="EMBL/GenBank/DDBJ databases">
        <title>Culturing micro-colonial fungi from biological soil crusts in the Mojave desert and describing Neophaeococcomyces mojavensis, and introducing the new genera and species Taxawa tesnikishii.</title>
        <authorList>
            <person name="Kurbessoian T."/>
            <person name="Stajich J.E."/>
        </authorList>
    </citation>
    <scope>NUCLEOTIDE SEQUENCE</scope>
    <source>
        <strain evidence="2">TK_41</strain>
    </source>
</reference>
<feature type="transmembrane region" description="Helical" evidence="1">
    <location>
        <begin position="399"/>
        <end position="423"/>
    </location>
</feature>
<organism evidence="2 3">
    <name type="scientific">Cladophialophora chaetospira</name>
    <dbReference type="NCBI Taxonomy" id="386627"/>
    <lineage>
        <taxon>Eukaryota</taxon>
        <taxon>Fungi</taxon>
        <taxon>Dikarya</taxon>
        <taxon>Ascomycota</taxon>
        <taxon>Pezizomycotina</taxon>
        <taxon>Eurotiomycetes</taxon>
        <taxon>Chaetothyriomycetidae</taxon>
        <taxon>Chaetothyriales</taxon>
        <taxon>Herpotrichiellaceae</taxon>
        <taxon>Cladophialophora</taxon>
    </lineage>
</organism>
<evidence type="ECO:0000313" key="2">
    <source>
        <dbReference type="EMBL" id="KAJ9616514.1"/>
    </source>
</evidence>
<gene>
    <name evidence="2" type="ORF">H2200_000233</name>
</gene>
<dbReference type="Gene3D" id="1.20.58.340">
    <property type="entry name" value="Magnesium transport protein CorA, transmembrane region"/>
    <property type="match status" value="1"/>
</dbReference>
<keyword evidence="1" id="KW-1133">Transmembrane helix</keyword>
<comment type="caution">
    <text evidence="2">The sequence shown here is derived from an EMBL/GenBank/DDBJ whole genome shotgun (WGS) entry which is preliminary data.</text>
</comment>
<name>A0AA38XP33_9EURO</name>
<dbReference type="EMBL" id="JAPDRK010000001">
    <property type="protein sequence ID" value="KAJ9616514.1"/>
    <property type="molecule type" value="Genomic_DNA"/>
</dbReference>
<evidence type="ECO:0000256" key="1">
    <source>
        <dbReference type="SAM" id="Phobius"/>
    </source>
</evidence>
<feature type="transmembrane region" description="Helical" evidence="1">
    <location>
        <begin position="435"/>
        <end position="456"/>
    </location>
</feature>
<protein>
    <submittedName>
        <fullName evidence="2">Uncharacterized protein</fullName>
    </submittedName>
</protein>
<feature type="transmembrane region" description="Helical" evidence="1">
    <location>
        <begin position="207"/>
        <end position="229"/>
    </location>
</feature>
<dbReference type="Proteomes" id="UP001172673">
    <property type="component" value="Unassembled WGS sequence"/>
</dbReference>
<keyword evidence="1" id="KW-0812">Transmembrane</keyword>
<evidence type="ECO:0000313" key="3">
    <source>
        <dbReference type="Proteomes" id="UP001172673"/>
    </source>
</evidence>
<accession>A0AA38XP33</accession>
<proteinExistence type="predicted"/>
<dbReference type="AlphaFoldDB" id="A0AA38XP33"/>
<keyword evidence="1" id="KW-0472">Membrane</keyword>
<keyword evidence="3" id="KW-1185">Reference proteome</keyword>